<evidence type="ECO:0000313" key="3">
    <source>
        <dbReference type="Proteomes" id="UP000094526"/>
    </source>
</evidence>
<feature type="compositionally biased region" description="Low complexity" evidence="1">
    <location>
        <begin position="439"/>
        <end position="451"/>
    </location>
</feature>
<dbReference type="AlphaFoldDB" id="A0A1C1CPS1"/>
<evidence type="ECO:0008006" key="4">
    <source>
        <dbReference type="Google" id="ProtNLM"/>
    </source>
</evidence>
<protein>
    <recommendedName>
        <fullName evidence="4">Fucose-specific lectin</fullName>
    </recommendedName>
</protein>
<gene>
    <name evidence="2" type="ORF">CLCR_06646</name>
</gene>
<dbReference type="Proteomes" id="UP000094526">
    <property type="component" value="Unassembled WGS sequence"/>
</dbReference>
<evidence type="ECO:0000256" key="1">
    <source>
        <dbReference type="SAM" id="MobiDB-lite"/>
    </source>
</evidence>
<sequence length="872" mass="94715">MPLILVPFDQSMRLGQGYNTYLQQVCMENVVSFKDSTELKLTAPQPLVGTRSQRDTSAGDPATTPPTGADNVAKPDGQALKAADPSTEATASADIPDIKNIKEHVKLHPITPDDTIPQVVDYKTTVTNKVSDALENLNISAAASVKLGTVTASGSGAFVQEDKVKQSDLTYILTVKVMNDLVQPDTSAMTFNKVESVYSSKEQFINAYGDGFISGWVKGGEFNAIVSMVTKDTDSAQHIKAQLSISMSAFQGEGNGGFDKTSSESLSEVNYAVNWRGGGQVKDPQQPWNMASLFQAATEFPARVSVHPEYCYAIITKWDHLKDFHKSAPAWWSSSLLDYDMASTYTNDLLDQFLEYKTLLKQLNDIARSMPDYQVAASPNAIPVEIEALLQTKKQIKKQMALITQEVDYVTFDPHRAIDASLGLAEEDRNPQAASGPRSSKSSDSAVVVAKPGTEEVASRTAAPATEKPPPPLPNIIDPQLFAFRLPVRKTDPNAGVSQGTKPMIMAGNPKAYRTSAGLTEIFAVAGDGHLYRKWINEPQQGPASRSTPGSWELFTPNDSIVLATDREIAALYRGNGTVDIRDIFALGADRKLWRKTYTNGAWQSWKKVNDTIYDSGPSVVSTGLGRVDVAIRTSEAHINWLKWDGDASPPTVVSFGSYCLGQPCLINLVQNNGPSRLFCLTDGTDLGTLYRFTLQDGQDPGAGERMEESARPDLPMTAASLPWANDTAVHLWTGNGESGTWIAQHVWDQPYSKTRSTRIQLESRWMFSAPAVAVTDDRCFVFAVRGPDVPSGTDGDLKGRVVCHVADKRLAAEQFGANNANAAKVISQQVFNTPCAVAYGAQADVFACGPNGNLWKSHFDGSSWTSLDEVV</sequence>
<proteinExistence type="predicted"/>
<dbReference type="VEuPathDB" id="FungiDB:G647_05532"/>
<dbReference type="eggNOG" id="ENOG502SIVW">
    <property type="taxonomic scope" value="Eukaryota"/>
</dbReference>
<organism evidence="2 3">
    <name type="scientific">Cladophialophora carrionii</name>
    <dbReference type="NCBI Taxonomy" id="86049"/>
    <lineage>
        <taxon>Eukaryota</taxon>
        <taxon>Fungi</taxon>
        <taxon>Dikarya</taxon>
        <taxon>Ascomycota</taxon>
        <taxon>Pezizomycotina</taxon>
        <taxon>Eurotiomycetes</taxon>
        <taxon>Chaetothyriomycetidae</taxon>
        <taxon>Chaetothyriales</taxon>
        <taxon>Herpotrichiellaceae</taxon>
        <taxon>Cladophialophora</taxon>
    </lineage>
</organism>
<dbReference type="EMBL" id="LGRB01000010">
    <property type="protein sequence ID" value="OCT50472.1"/>
    <property type="molecule type" value="Genomic_DNA"/>
</dbReference>
<dbReference type="OrthoDB" id="3231004at2759"/>
<comment type="caution">
    <text evidence="2">The sequence shown here is derived from an EMBL/GenBank/DDBJ whole genome shotgun (WGS) entry which is preliminary data.</text>
</comment>
<accession>A0A1C1CPS1</accession>
<reference evidence="3" key="1">
    <citation type="submission" date="2015-07" db="EMBL/GenBank/DDBJ databases">
        <authorList>
            <person name="Teixeira M.M."/>
            <person name="Souza R.C."/>
            <person name="Almeida L.G."/>
            <person name="Vicente V.A."/>
            <person name="de Hoog S."/>
            <person name="Bocca A.L."/>
            <person name="de Almeida S.R."/>
            <person name="Vasconcelos A.T."/>
            <person name="Felipe M.S."/>
        </authorList>
    </citation>
    <scope>NUCLEOTIDE SEQUENCE [LARGE SCALE GENOMIC DNA]</scope>
    <source>
        <strain evidence="3">KSF</strain>
    </source>
</reference>
<keyword evidence="3" id="KW-1185">Reference proteome</keyword>
<dbReference type="Gene3D" id="2.120.10.70">
    <property type="entry name" value="Fucose-specific lectin"/>
    <property type="match status" value="1"/>
</dbReference>
<dbReference type="STRING" id="86049.A0A1C1CPS1"/>
<name>A0A1C1CPS1_9EURO</name>
<feature type="region of interest" description="Disordered" evidence="1">
    <location>
        <begin position="423"/>
        <end position="476"/>
    </location>
</feature>
<dbReference type="VEuPathDB" id="FungiDB:CLCR_06646"/>
<feature type="region of interest" description="Disordered" evidence="1">
    <location>
        <begin position="42"/>
        <end position="94"/>
    </location>
</feature>
<evidence type="ECO:0000313" key="2">
    <source>
        <dbReference type="EMBL" id="OCT50472.1"/>
    </source>
</evidence>
<dbReference type="SUPFAM" id="SSF89372">
    <property type="entry name" value="Fucose-specific lectin"/>
    <property type="match status" value="1"/>
</dbReference>